<dbReference type="EMBL" id="BAAAWD010000007">
    <property type="protein sequence ID" value="GAA3007430.1"/>
    <property type="molecule type" value="Genomic_DNA"/>
</dbReference>
<reference evidence="3" key="1">
    <citation type="journal article" date="2019" name="Int. J. Syst. Evol. Microbiol.">
        <title>The Global Catalogue of Microorganisms (GCM) 10K type strain sequencing project: providing services to taxonomists for standard genome sequencing and annotation.</title>
        <authorList>
            <consortium name="The Broad Institute Genomics Platform"/>
            <consortium name="The Broad Institute Genome Sequencing Center for Infectious Disease"/>
            <person name="Wu L."/>
            <person name="Ma J."/>
        </authorList>
    </citation>
    <scope>NUCLEOTIDE SEQUENCE [LARGE SCALE GENOMIC DNA]</scope>
    <source>
        <strain evidence="3">JCM 3106</strain>
    </source>
</reference>
<evidence type="ECO:0000313" key="3">
    <source>
        <dbReference type="Proteomes" id="UP001499930"/>
    </source>
</evidence>
<dbReference type="Proteomes" id="UP001499930">
    <property type="component" value="Unassembled WGS sequence"/>
</dbReference>
<evidence type="ECO:0000313" key="2">
    <source>
        <dbReference type="EMBL" id="GAA3007430.1"/>
    </source>
</evidence>
<accession>A0ABP6KI52</accession>
<organism evidence="2 3">
    <name type="scientific">Streptosporangium longisporum</name>
    <dbReference type="NCBI Taxonomy" id="46187"/>
    <lineage>
        <taxon>Bacteria</taxon>
        <taxon>Bacillati</taxon>
        <taxon>Actinomycetota</taxon>
        <taxon>Actinomycetes</taxon>
        <taxon>Streptosporangiales</taxon>
        <taxon>Streptosporangiaceae</taxon>
        <taxon>Streptosporangium</taxon>
    </lineage>
</organism>
<dbReference type="RefSeq" id="WP_344895012.1">
    <property type="nucleotide sequence ID" value="NZ_BAAAWD010000007.1"/>
</dbReference>
<proteinExistence type="predicted"/>
<keyword evidence="1" id="KW-0732">Signal</keyword>
<feature type="signal peptide" evidence="1">
    <location>
        <begin position="1"/>
        <end position="30"/>
    </location>
</feature>
<evidence type="ECO:0008006" key="4">
    <source>
        <dbReference type="Google" id="ProtNLM"/>
    </source>
</evidence>
<comment type="caution">
    <text evidence="2">The sequence shown here is derived from an EMBL/GenBank/DDBJ whole genome shotgun (WGS) entry which is preliminary data.</text>
</comment>
<sequence length="125" mass="12546">MQSTGKIRWAAASVATVAALAGSLTLTASASAETAVTPAARTAVALQAKVSAVPCGLTHSTGDLPGGPLKIVYYSIRNCHSYTVQRKLDIAGTTDGSCHTIPGGGTVSSSRVIAGWASVRGMKAC</sequence>
<evidence type="ECO:0000256" key="1">
    <source>
        <dbReference type="SAM" id="SignalP"/>
    </source>
</evidence>
<feature type="chain" id="PRO_5047358386" description="Secreted protein" evidence="1">
    <location>
        <begin position="31"/>
        <end position="125"/>
    </location>
</feature>
<name>A0ABP6KI52_9ACTN</name>
<protein>
    <recommendedName>
        <fullName evidence="4">Secreted protein</fullName>
    </recommendedName>
</protein>
<gene>
    <name evidence="2" type="ORF">GCM10017559_31960</name>
</gene>
<keyword evidence="3" id="KW-1185">Reference proteome</keyword>